<protein>
    <submittedName>
        <fullName evidence="2">Lipocalin-like domain-containing protein</fullName>
    </submittedName>
</protein>
<evidence type="ECO:0000259" key="1">
    <source>
        <dbReference type="Pfam" id="PF13924"/>
    </source>
</evidence>
<comment type="caution">
    <text evidence="2">The sequence shown here is derived from an EMBL/GenBank/DDBJ whole genome shotgun (WGS) entry which is preliminary data.</text>
</comment>
<reference evidence="2 3" key="1">
    <citation type="submission" date="2020-08" db="EMBL/GenBank/DDBJ databases">
        <title>The genome sequence of Novosphingobium flavum 4Y4.</title>
        <authorList>
            <person name="Liu Y."/>
        </authorList>
    </citation>
    <scope>NUCLEOTIDE SEQUENCE [LARGE SCALE GENOMIC DNA]</scope>
    <source>
        <strain evidence="2 3">4Y4</strain>
    </source>
</reference>
<dbReference type="RefSeq" id="WP_185684069.1">
    <property type="nucleotide sequence ID" value="NZ_JACLAU010000024.1"/>
</dbReference>
<name>A0A7X1F9I9_9SPHN</name>
<dbReference type="Proteomes" id="UP000520156">
    <property type="component" value="Unassembled WGS sequence"/>
</dbReference>
<evidence type="ECO:0000313" key="3">
    <source>
        <dbReference type="Proteomes" id="UP000520156"/>
    </source>
</evidence>
<keyword evidence="3" id="KW-1185">Reference proteome</keyword>
<feature type="domain" description="Lipocalin-like" evidence="1">
    <location>
        <begin position="14"/>
        <end position="56"/>
    </location>
</feature>
<dbReference type="EMBL" id="JACLAU010000024">
    <property type="protein sequence ID" value="MBC2652674.1"/>
    <property type="molecule type" value="Genomic_DNA"/>
</dbReference>
<sequence>MSPGEALARAGLAGAWQLVSCTMTHPDGRIEHPFGPEPRGLIAYTADGWMACQMAGEPAGHSAYYGPVSVDEDGATVIHHVQGASHSRLSGDQLRRYRVSGDELLLSAQSGDSLVEVLWRRP</sequence>
<proteinExistence type="predicted"/>
<dbReference type="Pfam" id="PF13924">
    <property type="entry name" value="Lipocalin_5"/>
    <property type="match status" value="1"/>
</dbReference>
<dbReference type="InterPro" id="IPR024311">
    <property type="entry name" value="Lipocalin-like"/>
</dbReference>
<dbReference type="AlphaFoldDB" id="A0A7X1F9I9"/>
<organism evidence="2 3">
    <name type="scientific">Novosphingobium aerophilum</name>
    <dbReference type="NCBI Taxonomy" id="2839843"/>
    <lineage>
        <taxon>Bacteria</taxon>
        <taxon>Pseudomonadati</taxon>
        <taxon>Pseudomonadota</taxon>
        <taxon>Alphaproteobacteria</taxon>
        <taxon>Sphingomonadales</taxon>
        <taxon>Sphingomonadaceae</taxon>
        <taxon>Novosphingobium</taxon>
    </lineage>
</organism>
<accession>A0A7X1F9I9</accession>
<evidence type="ECO:0000313" key="2">
    <source>
        <dbReference type="EMBL" id="MBC2652674.1"/>
    </source>
</evidence>
<gene>
    <name evidence="2" type="ORF">H7F49_13310</name>
</gene>